<dbReference type="GO" id="GO:0003676">
    <property type="term" value="F:nucleic acid binding"/>
    <property type="evidence" value="ECO:0007669"/>
    <property type="project" value="InterPro"/>
</dbReference>
<evidence type="ECO:0000259" key="2">
    <source>
        <dbReference type="PROSITE" id="PS50994"/>
    </source>
</evidence>
<evidence type="ECO:0000313" key="4">
    <source>
        <dbReference type="Proteomes" id="UP000719412"/>
    </source>
</evidence>
<reference evidence="3" key="1">
    <citation type="journal article" date="2020" name="J Insects Food Feed">
        <title>The yellow mealworm (Tenebrio molitor) genome: a resource for the emerging insects as food and feed industry.</title>
        <authorList>
            <person name="Eriksson T."/>
            <person name="Andere A."/>
            <person name="Kelstrup H."/>
            <person name="Emery V."/>
            <person name="Picard C."/>
        </authorList>
    </citation>
    <scope>NUCLEOTIDE SEQUENCE</scope>
    <source>
        <strain evidence="3">Stoneville</strain>
        <tissue evidence="3">Whole head</tissue>
    </source>
</reference>
<dbReference type="InterPro" id="IPR036397">
    <property type="entry name" value="RNaseH_sf"/>
</dbReference>
<dbReference type="Pfam" id="PF00665">
    <property type="entry name" value="rve"/>
    <property type="match status" value="1"/>
</dbReference>
<feature type="region of interest" description="Disordered" evidence="1">
    <location>
        <begin position="277"/>
        <end position="352"/>
    </location>
</feature>
<dbReference type="InterPro" id="IPR012337">
    <property type="entry name" value="RNaseH-like_sf"/>
</dbReference>
<protein>
    <recommendedName>
        <fullName evidence="2">Integrase catalytic domain-containing protein</fullName>
    </recommendedName>
</protein>
<organism evidence="3 4">
    <name type="scientific">Tenebrio molitor</name>
    <name type="common">Yellow mealworm beetle</name>
    <dbReference type="NCBI Taxonomy" id="7067"/>
    <lineage>
        <taxon>Eukaryota</taxon>
        <taxon>Metazoa</taxon>
        <taxon>Ecdysozoa</taxon>
        <taxon>Arthropoda</taxon>
        <taxon>Hexapoda</taxon>
        <taxon>Insecta</taxon>
        <taxon>Pterygota</taxon>
        <taxon>Neoptera</taxon>
        <taxon>Endopterygota</taxon>
        <taxon>Coleoptera</taxon>
        <taxon>Polyphaga</taxon>
        <taxon>Cucujiformia</taxon>
        <taxon>Tenebrionidae</taxon>
        <taxon>Tenebrio</taxon>
    </lineage>
</organism>
<dbReference type="Pfam" id="PF07727">
    <property type="entry name" value="RVT_2"/>
    <property type="match status" value="1"/>
</dbReference>
<proteinExistence type="predicted"/>
<evidence type="ECO:0000313" key="3">
    <source>
        <dbReference type="EMBL" id="KAH0820239.1"/>
    </source>
</evidence>
<feature type="compositionally biased region" description="Basic and acidic residues" evidence="1">
    <location>
        <begin position="294"/>
        <end position="330"/>
    </location>
</feature>
<dbReference type="InterPro" id="IPR043502">
    <property type="entry name" value="DNA/RNA_pol_sf"/>
</dbReference>
<dbReference type="PROSITE" id="PS50994">
    <property type="entry name" value="INTEGRASE"/>
    <property type="match status" value="1"/>
</dbReference>
<dbReference type="Pfam" id="PF25597">
    <property type="entry name" value="SH3_retrovirus"/>
    <property type="match status" value="1"/>
</dbReference>
<comment type="caution">
    <text evidence="3">The sequence shown here is derived from an EMBL/GenBank/DDBJ whole genome shotgun (WGS) entry which is preliminary data.</text>
</comment>
<dbReference type="PANTHER" id="PTHR11439:SF467">
    <property type="entry name" value="INTEGRASE CATALYTIC DOMAIN-CONTAINING PROTEIN"/>
    <property type="match status" value="1"/>
</dbReference>
<dbReference type="InterPro" id="IPR001584">
    <property type="entry name" value="Integrase_cat-core"/>
</dbReference>
<gene>
    <name evidence="3" type="ORF">GEV33_002552</name>
</gene>
<accession>A0A8J6LER2</accession>
<dbReference type="InterPro" id="IPR057670">
    <property type="entry name" value="SH3_retrovirus"/>
</dbReference>
<dbReference type="AlphaFoldDB" id="A0A8J6LER2"/>
<dbReference type="Gene3D" id="3.30.420.10">
    <property type="entry name" value="Ribonuclease H-like superfamily/Ribonuclease H"/>
    <property type="match status" value="1"/>
</dbReference>
<feature type="compositionally biased region" description="Acidic residues" evidence="1">
    <location>
        <begin position="282"/>
        <end position="293"/>
    </location>
</feature>
<dbReference type="Proteomes" id="UP000719412">
    <property type="component" value="Unassembled WGS sequence"/>
</dbReference>
<dbReference type="GO" id="GO:0042575">
    <property type="term" value="C:DNA polymerase complex"/>
    <property type="evidence" value="ECO:0007669"/>
    <property type="project" value="UniProtKB-ARBA"/>
</dbReference>
<reference evidence="3" key="2">
    <citation type="submission" date="2021-08" db="EMBL/GenBank/DDBJ databases">
        <authorList>
            <person name="Eriksson T."/>
        </authorList>
    </citation>
    <scope>NUCLEOTIDE SEQUENCE</scope>
    <source>
        <strain evidence="3">Stoneville</strain>
        <tissue evidence="3">Whole head</tissue>
    </source>
</reference>
<dbReference type="GO" id="GO:0071897">
    <property type="term" value="P:DNA biosynthetic process"/>
    <property type="evidence" value="ECO:0007669"/>
    <property type="project" value="UniProtKB-ARBA"/>
</dbReference>
<dbReference type="SUPFAM" id="SSF56672">
    <property type="entry name" value="DNA/RNA polymerases"/>
    <property type="match status" value="1"/>
</dbReference>
<dbReference type="GO" id="GO:0015074">
    <property type="term" value="P:DNA integration"/>
    <property type="evidence" value="ECO:0007669"/>
    <property type="project" value="InterPro"/>
</dbReference>
<name>A0A8J6LER2_TENMO</name>
<keyword evidence="4" id="KW-1185">Reference proteome</keyword>
<dbReference type="SUPFAM" id="SSF53098">
    <property type="entry name" value="Ribonuclease H-like"/>
    <property type="match status" value="1"/>
</dbReference>
<dbReference type="CDD" id="cd09272">
    <property type="entry name" value="RNase_HI_RT_Ty1"/>
    <property type="match status" value="1"/>
</dbReference>
<dbReference type="PANTHER" id="PTHR11439">
    <property type="entry name" value="GAG-POL-RELATED RETROTRANSPOSON"/>
    <property type="match status" value="1"/>
</dbReference>
<dbReference type="EMBL" id="JABDTM020012539">
    <property type="protein sequence ID" value="KAH0820239.1"/>
    <property type="molecule type" value="Genomic_DNA"/>
</dbReference>
<evidence type="ECO:0000256" key="1">
    <source>
        <dbReference type="SAM" id="MobiDB-lite"/>
    </source>
</evidence>
<feature type="domain" description="Integrase catalytic" evidence="2">
    <location>
        <begin position="16"/>
        <end position="202"/>
    </location>
</feature>
<dbReference type="InterPro" id="IPR013103">
    <property type="entry name" value="RVT_2"/>
</dbReference>
<sequence>MEKRCCAEVVSKVEHCTRQPSNQSYQGKKRGSVLQKQAIRHYSCIMRDGVIKTSNTKKRFLVVFKDSYTKFRYGFVMKQKSDVKVVLKQFLAHAKTLGHNIQELLSDNGGEFDCEEVKRILSENGISQRLTAPYTPEQNGGSERENRTIVEMARTFKYSNSEVEFPEAIWAELVTSAIYILNRTGKSSKDGVSPYELWMGKKPRIKHLRIIGSSCYVHIPEERRKKMDKKAVKGFLVGYDGDERYRIYIPNDHKVILSRDIQFQERINDCISKSKLPMKDIENEDQVEEEDRPDEQKIDTEGKSEINSEDSQKLRKASRGDEEYETRSELGDIDEEEETSQQTSGRVLRDRSTLKKPKHLEDYTMIVEEFVNQVTEDPATFEDALRSENSVEWKKAMDREITSLKENQTWILTDLPPGAKAIPCKWVFQLKKNPDGSIDKYKGRLVVKGFSQRQGIDYSETFSPVAKMGTIRSILSIAASEKMHLIQFDVSTAFLYGELEETVFMRQPQGYEYEDGSSKPQGYEDGTSKVCQLKRSLYGLKQAPRCWNKRFGDFLQRHGFKASDADPCLYIRERGGQKLILVIYVDDGLLAATDQREMEIFIEELKSEFKIVSKKADYFLGLEIEHEEKFIKIHQKTYAKKILERFNFSECKPVSTPMLKGTEISTSEKDNQAQKFPYRQAVGALMYLMLGTRPDLAYSVGFISRTLENPTQEDVIRVKRVFRYIAGTLDLGIVYRSNVDEGFLDVYSDADFGGCTSTGRSTSGVIVRYAGGAISWMSQRQPVVATSTTETEIIAANEGAKEAIWLSRLFRGIIQLKDVPIIQVDNSAAVRLAQNPEFHRRTKHISIKHFFYQRKSDRGKTWRSTNLYGTSSSRYYDKAATKDTPEDFIRVDLLIDLLVSFIVAFTSVRTVIDKTTRLFRLDEVHFVPEIARQIRWMTSRLRLINRSTSFDNYQKPRTEVVQTSERSVCVVVAVVVIEQKKKLFKIHETCILLVDYEVGQFLLRRLDENGPGEKDDERMNVAKDNEISKS</sequence>